<keyword evidence="2" id="KW-1185">Reference proteome</keyword>
<name>A0ABP9AVR1_9GAMM</name>
<dbReference type="EMBL" id="BAABJE010000002">
    <property type="protein sequence ID" value="GAA4785981.1"/>
    <property type="molecule type" value="Genomic_DNA"/>
</dbReference>
<protein>
    <submittedName>
        <fullName evidence="1">Uncharacterized protein</fullName>
    </submittedName>
</protein>
<comment type="caution">
    <text evidence="1">The sequence shown here is derived from an EMBL/GenBank/DDBJ whole genome shotgun (WGS) entry which is preliminary data.</text>
</comment>
<evidence type="ECO:0000313" key="2">
    <source>
        <dbReference type="Proteomes" id="UP001499959"/>
    </source>
</evidence>
<gene>
    <name evidence="1" type="ORF">GCM10023307_08370</name>
</gene>
<accession>A0ABP9AVR1</accession>
<proteinExistence type="predicted"/>
<dbReference type="Proteomes" id="UP001499959">
    <property type="component" value="Unassembled WGS sequence"/>
</dbReference>
<sequence length="626" mass="69211">MSDARTPLPAPVTLPAALRPWRPWLEWLSPEQIAAMGDLLPRLEAALGAFRGPRLRGDEEPVGIDDLRRRGPYHRLLLSEWAVADAAPDEFLRRASSGEHLFLSPRREVRRADARIVALFDTGPAQLGAPRLVQVALWILLARRAEAAGLEFRWGTLAEPTALHPAESPQRLKAFLARRTLVHADAAATTAWRAALAGDRRGHGECWRIGDVAAVAQERDDFTHRVDIRREWLGALAVTIAGPGGRRDVALPLPPTGAAAKLLRGQFAFEVTPVPVEEEARGARLSLRQPPLIGPGGERIAVPLLDESMAMLYTLPRHDGEVRTGARSMAWTRGRELLCAALGTKHFAGIIADREHLHFWNFEGFRTRVRPDNREFQAPPGQAHWRPCVWLTGTRKPHDVYVLDGAGHLLRWRGDPARGQGTAAQHEVFEHDVLAIARADGERLVYVRYGRQRMELVMHDRFTTVDRVIGEGEAPRRPVRTWIHGNVASGARGGNVNWSGAWCIPEHGSGDGGAWMVFERRGYGNICRQVRIAVGAKWQVFGLVRSPDSADYGLVALSPDRRRLMLIGAEEQWLLYHADVPIATVGVGSDCDVVAAVTEHRRLVVITPGGQRPMAWNGEGEVLDAD</sequence>
<evidence type="ECO:0000313" key="1">
    <source>
        <dbReference type="EMBL" id="GAA4785981.1"/>
    </source>
</evidence>
<dbReference type="RefSeq" id="WP_345302044.1">
    <property type="nucleotide sequence ID" value="NZ_BAABJE010000002.1"/>
</dbReference>
<organism evidence="1 2">
    <name type="scientific">Lysobacter hankyongensis</name>
    <dbReference type="NCBI Taxonomy" id="1176535"/>
    <lineage>
        <taxon>Bacteria</taxon>
        <taxon>Pseudomonadati</taxon>
        <taxon>Pseudomonadota</taxon>
        <taxon>Gammaproteobacteria</taxon>
        <taxon>Lysobacterales</taxon>
        <taxon>Lysobacteraceae</taxon>
        <taxon>Lysobacter</taxon>
    </lineage>
</organism>
<reference evidence="2" key="1">
    <citation type="journal article" date="2019" name="Int. J. Syst. Evol. Microbiol.">
        <title>The Global Catalogue of Microorganisms (GCM) 10K type strain sequencing project: providing services to taxonomists for standard genome sequencing and annotation.</title>
        <authorList>
            <consortium name="The Broad Institute Genomics Platform"/>
            <consortium name="The Broad Institute Genome Sequencing Center for Infectious Disease"/>
            <person name="Wu L."/>
            <person name="Ma J."/>
        </authorList>
    </citation>
    <scope>NUCLEOTIDE SEQUENCE [LARGE SCALE GENOMIC DNA]</scope>
    <source>
        <strain evidence="2">JCM 18204</strain>
    </source>
</reference>